<dbReference type="PANTHER" id="PTHR30386:SF28">
    <property type="entry name" value="EXPORTED PROTEIN"/>
    <property type="match status" value="1"/>
</dbReference>
<dbReference type="InterPro" id="IPR050739">
    <property type="entry name" value="MFP"/>
</dbReference>
<dbReference type="PANTHER" id="PTHR30386">
    <property type="entry name" value="MEMBRANE FUSION SUBUNIT OF EMRAB-TOLC MULTIDRUG EFFLUX PUMP"/>
    <property type="match status" value="1"/>
</dbReference>
<keyword evidence="3" id="KW-1185">Reference proteome</keyword>
<evidence type="ECO:0000259" key="1">
    <source>
        <dbReference type="Pfam" id="PF26002"/>
    </source>
</evidence>
<evidence type="ECO:0000313" key="3">
    <source>
        <dbReference type="Proteomes" id="UP000197468"/>
    </source>
</evidence>
<dbReference type="InterPro" id="IPR058982">
    <property type="entry name" value="Beta-barrel_AprE"/>
</dbReference>
<sequence>MLSAKSYERSAQLERERFISDAQLQQKQEDLLDVQLRQRAAERSVVALKRDAEAVEADLLANETNTRTTLSQLNRAIFVLDQELAENSVRSIIVIAAPKDGKVGPLNFGQGSTVQAGQAILQMTLGTSRDEKVLEAQLYGPSRAVGFISTGQTVWMRYGAYPHQKFGLAKGTVAKVSETPIAAADLPVGQASALLSAAQVNEPLYRVTVSLEKQHVDAYGQRKPLKPGMTLNADVAQDERRIWEWILEPLLAHSPIFQSMKGK</sequence>
<gene>
    <name evidence="2" type="ORF">CDN99_05880</name>
</gene>
<name>A0A246JGY2_9BURK</name>
<reference evidence="2 3" key="1">
    <citation type="journal article" date="2008" name="Int. J. Syst. Evol. Microbiol.">
        <title>Description of Roseateles aquatilis sp. nov. and Roseateles terrae sp. nov., in the class Betaproteobacteria, and emended description of the genus Roseateles.</title>
        <authorList>
            <person name="Gomila M."/>
            <person name="Bowien B."/>
            <person name="Falsen E."/>
            <person name="Moore E.R."/>
            <person name="Lalucat J."/>
        </authorList>
    </citation>
    <scope>NUCLEOTIDE SEQUENCE [LARGE SCALE GENOMIC DNA]</scope>
    <source>
        <strain evidence="2 3">CCUG 48205</strain>
    </source>
</reference>
<accession>A0A246JGY2</accession>
<comment type="caution">
    <text evidence="2">The sequence shown here is derived from an EMBL/GenBank/DDBJ whole genome shotgun (WGS) entry which is preliminary data.</text>
</comment>
<protein>
    <recommendedName>
        <fullName evidence="1">AprE-like beta-barrel domain-containing protein</fullName>
    </recommendedName>
</protein>
<dbReference type="Pfam" id="PF26002">
    <property type="entry name" value="Beta-barrel_AprE"/>
    <property type="match status" value="1"/>
</dbReference>
<dbReference type="EMBL" id="NIOF01000002">
    <property type="protein sequence ID" value="OWQ91897.1"/>
    <property type="molecule type" value="Genomic_DNA"/>
</dbReference>
<dbReference type="Gene3D" id="2.40.30.170">
    <property type="match status" value="1"/>
</dbReference>
<dbReference type="Proteomes" id="UP000197468">
    <property type="component" value="Unassembled WGS sequence"/>
</dbReference>
<evidence type="ECO:0000313" key="2">
    <source>
        <dbReference type="EMBL" id="OWQ91897.1"/>
    </source>
</evidence>
<proteinExistence type="predicted"/>
<organism evidence="2 3">
    <name type="scientific">Roseateles aquatilis</name>
    <dbReference type="NCBI Taxonomy" id="431061"/>
    <lineage>
        <taxon>Bacteria</taxon>
        <taxon>Pseudomonadati</taxon>
        <taxon>Pseudomonadota</taxon>
        <taxon>Betaproteobacteria</taxon>
        <taxon>Burkholderiales</taxon>
        <taxon>Sphaerotilaceae</taxon>
        <taxon>Roseateles</taxon>
    </lineage>
</organism>
<feature type="domain" description="AprE-like beta-barrel" evidence="1">
    <location>
        <begin position="142"/>
        <end position="236"/>
    </location>
</feature>
<dbReference type="AlphaFoldDB" id="A0A246JGY2"/>